<evidence type="ECO:0000313" key="2">
    <source>
        <dbReference type="Proteomes" id="UP000807025"/>
    </source>
</evidence>
<reference evidence="1" key="1">
    <citation type="submission" date="2020-11" db="EMBL/GenBank/DDBJ databases">
        <authorList>
            <consortium name="DOE Joint Genome Institute"/>
            <person name="Ahrendt S."/>
            <person name="Riley R."/>
            <person name="Andreopoulos W."/>
            <person name="Labutti K."/>
            <person name="Pangilinan J."/>
            <person name="Ruiz-Duenas F.J."/>
            <person name="Barrasa J.M."/>
            <person name="Sanchez-Garcia M."/>
            <person name="Camarero S."/>
            <person name="Miyauchi S."/>
            <person name="Serrano A."/>
            <person name="Linde D."/>
            <person name="Babiker R."/>
            <person name="Drula E."/>
            <person name="Ayuso-Fernandez I."/>
            <person name="Pacheco R."/>
            <person name="Padilla G."/>
            <person name="Ferreira P."/>
            <person name="Barriuso J."/>
            <person name="Kellner H."/>
            <person name="Castanera R."/>
            <person name="Alfaro M."/>
            <person name="Ramirez L."/>
            <person name="Pisabarro A.G."/>
            <person name="Kuo A."/>
            <person name="Tritt A."/>
            <person name="Lipzen A."/>
            <person name="He G."/>
            <person name="Yan M."/>
            <person name="Ng V."/>
            <person name="Cullen D."/>
            <person name="Martin F."/>
            <person name="Rosso M.-N."/>
            <person name="Henrissat B."/>
            <person name="Hibbett D."/>
            <person name="Martinez A.T."/>
            <person name="Grigoriev I.V."/>
        </authorList>
    </citation>
    <scope>NUCLEOTIDE SEQUENCE</scope>
    <source>
        <strain evidence="1">ATCC 90797</strain>
    </source>
</reference>
<accession>A0A9P6A1P4</accession>
<sequence>MSRFPNGSRVTRLDHALWRRSGRTHQVGDGVRFIRDPKDELEAYSKAAAKGSPAEPRFPLAISIPSILLAVCGLLDKKRTQPSRSIPRQDIRDRISCFTVGACISGADRNASILCMFGWYRHACVCIIYLPTSPNVLEDPWGDQRWTLREFFAASRVKCFGSDCRNLDDDRRAVSFDACRIKTIYLPLSTAIFQQSQAM</sequence>
<dbReference type="Proteomes" id="UP000807025">
    <property type="component" value="Unassembled WGS sequence"/>
</dbReference>
<dbReference type="AlphaFoldDB" id="A0A9P6A1P4"/>
<evidence type="ECO:0000313" key="1">
    <source>
        <dbReference type="EMBL" id="KAF9495661.1"/>
    </source>
</evidence>
<dbReference type="OrthoDB" id="5303367at2759"/>
<keyword evidence="2" id="KW-1185">Reference proteome</keyword>
<name>A0A9P6A1P4_PLEER</name>
<dbReference type="EMBL" id="MU154560">
    <property type="protein sequence ID" value="KAF9495661.1"/>
    <property type="molecule type" value="Genomic_DNA"/>
</dbReference>
<protein>
    <submittedName>
        <fullName evidence="1">Uncharacterized protein</fullName>
    </submittedName>
</protein>
<proteinExistence type="predicted"/>
<gene>
    <name evidence="1" type="ORF">BDN71DRAFT_863328</name>
</gene>
<comment type="caution">
    <text evidence="1">The sequence shown here is derived from an EMBL/GenBank/DDBJ whole genome shotgun (WGS) entry which is preliminary data.</text>
</comment>
<organism evidence="1 2">
    <name type="scientific">Pleurotus eryngii</name>
    <name type="common">Boletus of the steppes</name>
    <dbReference type="NCBI Taxonomy" id="5323"/>
    <lineage>
        <taxon>Eukaryota</taxon>
        <taxon>Fungi</taxon>
        <taxon>Dikarya</taxon>
        <taxon>Basidiomycota</taxon>
        <taxon>Agaricomycotina</taxon>
        <taxon>Agaricomycetes</taxon>
        <taxon>Agaricomycetidae</taxon>
        <taxon>Agaricales</taxon>
        <taxon>Pleurotineae</taxon>
        <taxon>Pleurotaceae</taxon>
        <taxon>Pleurotus</taxon>
    </lineage>
</organism>